<accession>A0A9X1WKQ6</accession>
<comment type="caution">
    <text evidence="1">The sequence shown here is derived from an EMBL/GenBank/DDBJ whole genome shotgun (WGS) entry which is preliminary data.</text>
</comment>
<sequence>MQITSELQHALQQVSKTLSQAETCWLVGGSCGLLLQNVHLDAMPSDIDVYTDQVHVAELHRLMKSRTIDEPALSETERYHSILSHYKLEGYMMELVGGFKVRSEGGCYEVLVDEQLYPHAAKVNLQGTDLPLMPLGHELVFNVLRERSDRYLAIAQAMRLDLPAHMPLMRQILDSSNFSDKHSRQILSLLELDKAGNKEFSSLQALLGEEPQQK</sequence>
<name>A0A9X1WKQ6_9BACL</name>
<evidence type="ECO:0000313" key="2">
    <source>
        <dbReference type="Proteomes" id="UP001139347"/>
    </source>
</evidence>
<proteinExistence type="predicted"/>
<reference evidence="1" key="1">
    <citation type="submission" date="2022-04" db="EMBL/GenBank/DDBJ databases">
        <title>Paenibacillus mangrovi sp. nov., a novel endophytic bacterium isolated from bark of Kandelia candel.</title>
        <authorList>
            <person name="Tuo L."/>
        </authorList>
    </citation>
    <scope>NUCLEOTIDE SEQUENCE</scope>
    <source>
        <strain evidence="1">KQZ6P-2</strain>
    </source>
</reference>
<organism evidence="1 2">
    <name type="scientific">Paenibacillus mangrovi</name>
    <dbReference type="NCBI Taxonomy" id="2931978"/>
    <lineage>
        <taxon>Bacteria</taxon>
        <taxon>Bacillati</taxon>
        <taxon>Bacillota</taxon>
        <taxon>Bacilli</taxon>
        <taxon>Bacillales</taxon>
        <taxon>Paenibacillaceae</taxon>
        <taxon>Paenibacillus</taxon>
    </lineage>
</organism>
<dbReference type="Proteomes" id="UP001139347">
    <property type="component" value="Unassembled WGS sequence"/>
</dbReference>
<evidence type="ECO:0000313" key="1">
    <source>
        <dbReference type="EMBL" id="MCJ8011097.1"/>
    </source>
</evidence>
<protein>
    <submittedName>
        <fullName evidence="1">Uncharacterized protein</fullName>
    </submittedName>
</protein>
<keyword evidence="2" id="KW-1185">Reference proteome</keyword>
<gene>
    <name evidence="1" type="ORF">MUG84_04975</name>
</gene>
<dbReference type="AlphaFoldDB" id="A0A9X1WKQ6"/>
<dbReference type="RefSeq" id="WP_244721251.1">
    <property type="nucleotide sequence ID" value="NZ_JALIRP010000002.1"/>
</dbReference>
<dbReference type="Gene3D" id="3.30.460.40">
    <property type="match status" value="1"/>
</dbReference>
<dbReference type="EMBL" id="JALIRP010000002">
    <property type="protein sequence ID" value="MCJ8011097.1"/>
    <property type="molecule type" value="Genomic_DNA"/>
</dbReference>
<dbReference type="InterPro" id="IPR043519">
    <property type="entry name" value="NT_sf"/>
</dbReference>
<dbReference type="SUPFAM" id="SSF81301">
    <property type="entry name" value="Nucleotidyltransferase"/>
    <property type="match status" value="1"/>
</dbReference>